<reference evidence="3 4" key="1">
    <citation type="submission" date="2014-06" db="EMBL/GenBank/DDBJ databases">
        <title>Evolutionary Origins and Diversification of the Mycorrhizal Mutualists.</title>
        <authorList>
            <consortium name="DOE Joint Genome Institute"/>
            <consortium name="Mycorrhizal Genomics Consortium"/>
            <person name="Kohler A."/>
            <person name="Kuo A."/>
            <person name="Nagy L.G."/>
            <person name="Floudas D."/>
            <person name="Copeland A."/>
            <person name="Barry K.W."/>
            <person name="Cichocki N."/>
            <person name="Veneault-Fourrey C."/>
            <person name="LaButti K."/>
            <person name="Lindquist E.A."/>
            <person name="Lipzen A."/>
            <person name="Lundell T."/>
            <person name="Morin E."/>
            <person name="Murat C."/>
            <person name="Riley R."/>
            <person name="Ohm R."/>
            <person name="Sun H."/>
            <person name="Tunlid A."/>
            <person name="Henrissat B."/>
            <person name="Grigoriev I.V."/>
            <person name="Hibbett D.S."/>
            <person name="Martin F."/>
        </authorList>
    </citation>
    <scope>NUCLEOTIDE SEQUENCE [LARGE SCALE GENOMIC DNA]</scope>
    <source>
        <strain evidence="3 4">SS14</strain>
    </source>
</reference>
<evidence type="ECO:0000256" key="1">
    <source>
        <dbReference type="SAM" id="Phobius"/>
    </source>
</evidence>
<organism evidence="3 4">
    <name type="scientific">Sphaerobolus stellatus (strain SS14)</name>
    <dbReference type="NCBI Taxonomy" id="990650"/>
    <lineage>
        <taxon>Eukaryota</taxon>
        <taxon>Fungi</taxon>
        <taxon>Dikarya</taxon>
        <taxon>Basidiomycota</taxon>
        <taxon>Agaricomycotina</taxon>
        <taxon>Agaricomycetes</taxon>
        <taxon>Phallomycetidae</taxon>
        <taxon>Geastrales</taxon>
        <taxon>Sphaerobolaceae</taxon>
        <taxon>Sphaerobolus</taxon>
    </lineage>
</organism>
<feature type="transmembrane region" description="Helical" evidence="1">
    <location>
        <begin position="47"/>
        <end position="66"/>
    </location>
</feature>
<name>A0A0C9T494_SPHS4</name>
<dbReference type="AlphaFoldDB" id="A0A0C9T494"/>
<dbReference type="EMBL" id="KN837605">
    <property type="protein sequence ID" value="KIJ23708.1"/>
    <property type="molecule type" value="Genomic_DNA"/>
</dbReference>
<evidence type="ECO:0000313" key="3">
    <source>
        <dbReference type="EMBL" id="KIJ23708.1"/>
    </source>
</evidence>
<dbReference type="Proteomes" id="UP000054279">
    <property type="component" value="Unassembled WGS sequence"/>
</dbReference>
<feature type="transmembrane region" description="Helical" evidence="1">
    <location>
        <begin position="119"/>
        <end position="143"/>
    </location>
</feature>
<dbReference type="InterPro" id="IPR045340">
    <property type="entry name" value="DUF6533"/>
</dbReference>
<protein>
    <recommendedName>
        <fullName evidence="2">DUF6533 domain-containing protein</fullName>
    </recommendedName>
</protein>
<sequence>MANTDASDAANKRLDQYTFISTAAYDTLLTLSEEIEFVWMRSIRISAALYLMGRYGILLGLIFGFASSKGISPISTCVGLGYTMSIFATFGAIGIDGVIILTLGHTWRLYRKDIRRQMSLIGLLIYQGIIRFSIIFIWTIVAVTSQTLDNNLNSVVSPLEQATSVILICRFFLQLSSRGTLQRPQSQSLSRWTSTFHTFHHIADRIGTSVIEDMGDHTDDMYCPSSSSILED</sequence>
<dbReference type="Pfam" id="PF20151">
    <property type="entry name" value="DUF6533"/>
    <property type="match status" value="1"/>
</dbReference>
<feature type="transmembrane region" description="Helical" evidence="1">
    <location>
        <begin position="86"/>
        <end position="107"/>
    </location>
</feature>
<evidence type="ECO:0000259" key="2">
    <source>
        <dbReference type="Pfam" id="PF20151"/>
    </source>
</evidence>
<proteinExistence type="predicted"/>
<dbReference type="HOGENOM" id="CLU_076166_0_0_1"/>
<accession>A0A0C9T494</accession>
<keyword evidence="1" id="KW-1133">Transmembrane helix</keyword>
<keyword evidence="1" id="KW-0812">Transmembrane</keyword>
<gene>
    <name evidence="3" type="ORF">M422DRAFT_275655</name>
</gene>
<keyword evidence="4" id="KW-1185">Reference proteome</keyword>
<evidence type="ECO:0000313" key="4">
    <source>
        <dbReference type="Proteomes" id="UP000054279"/>
    </source>
</evidence>
<feature type="domain" description="DUF6533" evidence="2">
    <location>
        <begin position="22"/>
        <end position="59"/>
    </location>
</feature>
<keyword evidence="1" id="KW-0472">Membrane</keyword>